<dbReference type="InterPro" id="IPR013491">
    <property type="entry name" value="Tape_meas_N"/>
</dbReference>
<evidence type="ECO:0000313" key="5">
    <source>
        <dbReference type="Proteomes" id="UP000077262"/>
    </source>
</evidence>
<dbReference type="EMBL" id="LSTR01000040">
    <property type="protein sequence ID" value="OAH42767.1"/>
    <property type="molecule type" value="Genomic_DNA"/>
</dbReference>
<keyword evidence="2" id="KW-0812">Transmembrane</keyword>
<feature type="transmembrane region" description="Helical" evidence="2">
    <location>
        <begin position="297"/>
        <end position="320"/>
    </location>
</feature>
<keyword evidence="2" id="KW-1133">Transmembrane helix</keyword>
<keyword evidence="2" id="KW-0472">Membrane</keyword>
<feature type="transmembrane region" description="Helical" evidence="2">
    <location>
        <begin position="229"/>
        <end position="259"/>
    </location>
</feature>
<name>A0A177JPD6_SPHYA</name>
<feature type="region of interest" description="Disordered" evidence="1">
    <location>
        <begin position="505"/>
        <end position="538"/>
    </location>
</feature>
<proteinExistence type="predicted"/>
<reference evidence="4 5" key="1">
    <citation type="submission" date="2016-02" db="EMBL/GenBank/DDBJ databases">
        <authorList>
            <person name="Wen L."/>
            <person name="He K."/>
            <person name="Yang H."/>
        </authorList>
    </citation>
    <scope>NUCLEOTIDE SEQUENCE [LARGE SCALE GENOMIC DNA]</scope>
    <source>
        <strain evidence="4 5">CD09_2</strain>
    </source>
</reference>
<dbReference type="Proteomes" id="UP000077262">
    <property type="component" value="Unassembled WGS sequence"/>
</dbReference>
<evidence type="ECO:0000256" key="2">
    <source>
        <dbReference type="SAM" id="Phobius"/>
    </source>
</evidence>
<feature type="compositionally biased region" description="Gly residues" evidence="1">
    <location>
        <begin position="505"/>
        <end position="517"/>
    </location>
</feature>
<evidence type="ECO:0000313" key="4">
    <source>
        <dbReference type="EMBL" id="OAH42767.1"/>
    </source>
</evidence>
<feature type="transmembrane region" description="Helical" evidence="2">
    <location>
        <begin position="265"/>
        <end position="290"/>
    </location>
</feature>
<feature type="domain" description="Tape measure protein N-terminal" evidence="3">
    <location>
        <begin position="1"/>
        <end position="182"/>
    </location>
</feature>
<sequence>MDAKLRLATNSTYSYAQAQKDVHAIAKNTRTELTSTATLYSKMAANGKTLKATQLEIARATETVTKSLKISGATTGETSSTVLQLGQALASGRLNGDEFRSLTENAPRLMQVIADAIGKPRGELKKLASEGKLTSELLFKALSDPKYTAALDAEFKQIPPTFSDAMTAVKNAAIDAFGAFDKGGQFSQSLYNFATDATGNMAKITSAMQNAGTAVSSALRFAIDNASTLGLLLGGVVAAKIGLFAQTLAVQAVGALVAFRNANLGAIAGAMALARVAPIAGTATVALAGLRAAGAGLLAVFGGPIGAAITALTVAFGYFASNAANTATILSNTNSVVADTDKLIKDMSFTAGDASGTVQGVGTQADVAAPKIDKFAGAVGNAAQKLYELAAAQRTANIAALESKRTELSTQWSDLYASSREGRRKEFFKPQGSIWGNLKQAGKTIGGEVGEFLGVGTPDSEIDARMKDLKTSMGNIDQSLKQIAATPLEKIAQDERLRAQAGIGGGTLALGEGSGGKKGGKGKTDAERAAERAAKEAERQKEAYEKLFTTMEQNLAIAKAMPIEAEALTKEYELQDIMGKKISDADRERIKSLTEQTRAARFLTDMRAANDNSKAELDYQKRRLSMTDKEASIAEAAWEWESRALEEKVDLTGEEYQTQLKLVKARAGETYEIEKQNRLIKSREALLRDYSPANARELELEQIAADKKQLDLLRSKSLADGGISEEQYRRSLDGLNRATAEVATRFEYELGQSIDTLGSQLTGTFGKAISKFGQLLSGLADAARGNFAGLGPIGSIIDMLGKNSDGTLTGIGQAAAKASQNTLDSLLGRNGQKSALLNPLQSLGAGFDGFKGDMKKIFTGKGPGSVAGAIGNTLGAAASGMQMGQMADGLMKALGIGSSKTGASIGGAIGGAVGGPIGSLIGSIGGGLIGGMFKKKRYGTANITLGDDGYLDSSTTGNKAAYEAAATGAAGNVISGLNSIAEQLGGSLTGSPNVSIGQYKGKWRVSDIGRTGKLKGGSGRTDIKDFGKDGEEEAISYAIQTALKQGVLTGVSEFSKRVLSAAEDLDRAVTLATKYENIVKELARIDDPIGAPLAELNKEFTKLRDEMVANKATAAELANVDRYYMIQRENMLKDQLSDLKSFRDKLMGEGSGLSTKSRLDSKLAEFEKYEQALASGKSVDTGALTTLGSEIWDMTKDIYGTATAQSQNVRNRLLDATDAASKYVEGVYAQNSTSVVEAVDAQTQMAAEMVKQQAKGNSLTEQLIELLKTKDTIVNVLNSGSNANGYQSNTY</sequence>
<organism evidence="4 5">
    <name type="scientific">Sphingobium yanoikuyae</name>
    <name type="common">Sphingomonas yanoikuyae</name>
    <dbReference type="NCBI Taxonomy" id="13690"/>
    <lineage>
        <taxon>Bacteria</taxon>
        <taxon>Pseudomonadati</taxon>
        <taxon>Pseudomonadota</taxon>
        <taxon>Alphaproteobacteria</taxon>
        <taxon>Sphingomonadales</taxon>
        <taxon>Sphingomonadaceae</taxon>
        <taxon>Sphingobium</taxon>
    </lineage>
</organism>
<feature type="compositionally biased region" description="Basic and acidic residues" evidence="1">
    <location>
        <begin position="522"/>
        <end position="538"/>
    </location>
</feature>
<dbReference type="Pfam" id="PF20155">
    <property type="entry name" value="TMP_3"/>
    <property type="match status" value="1"/>
</dbReference>
<gene>
    <name evidence="4" type="ORF">AX777_05885</name>
</gene>
<dbReference type="NCBIfam" id="TIGR02675">
    <property type="entry name" value="tape_meas_nterm"/>
    <property type="match status" value="1"/>
</dbReference>
<evidence type="ECO:0000259" key="3">
    <source>
        <dbReference type="Pfam" id="PF20155"/>
    </source>
</evidence>
<comment type="caution">
    <text evidence="4">The sequence shown here is derived from an EMBL/GenBank/DDBJ whole genome shotgun (WGS) entry which is preliminary data.</text>
</comment>
<evidence type="ECO:0000256" key="1">
    <source>
        <dbReference type="SAM" id="MobiDB-lite"/>
    </source>
</evidence>
<accession>A0A177JPD6</accession>
<protein>
    <recommendedName>
        <fullName evidence="3">Tape measure protein N-terminal domain-containing protein</fullName>
    </recommendedName>
</protein>